<dbReference type="KEGG" id="tet:TTHERM_00833760"/>
<dbReference type="Proteomes" id="UP000009168">
    <property type="component" value="Unassembled WGS sequence"/>
</dbReference>
<organism evidence="2 3">
    <name type="scientific">Tetrahymena thermophila (strain SB210)</name>
    <dbReference type="NCBI Taxonomy" id="312017"/>
    <lineage>
        <taxon>Eukaryota</taxon>
        <taxon>Sar</taxon>
        <taxon>Alveolata</taxon>
        <taxon>Ciliophora</taxon>
        <taxon>Intramacronucleata</taxon>
        <taxon>Oligohymenophorea</taxon>
        <taxon>Hymenostomatida</taxon>
        <taxon>Tetrahymenina</taxon>
        <taxon>Tetrahymenidae</taxon>
        <taxon>Tetrahymena</taxon>
    </lineage>
</organism>
<feature type="domain" description="EF-hand" evidence="1">
    <location>
        <begin position="629"/>
        <end position="664"/>
    </location>
</feature>
<dbReference type="Gene3D" id="1.10.238.10">
    <property type="entry name" value="EF-hand"/>
    <property type="match status" value="2"/>
</dbReference>
<evidence type="ECO:0000313" key="3">
    <source>
        <dbReference type="Proteomes" id="UP000009168"/>
    </source>
</evidence>
<dbReference type="EMBL" id="GG662725">
    <property type="protein sequence ID" value="EAR93438.2"/>
    <property type="molecule type" value="Genomic_DNA"/>
</dbReference>
<evidence type="ECO:0000259" key="1">
    <source>
        <dbReference type="PROSITE" id="PS50222"/>
    </source>
</evidence>
<proteinExistence type="predicted"/>
<dbReference type="InParanoid" id="Q23A42"/>
<dbReference type="GeneID" id="7839350"/>
<feature type="domain" description="EF-hand" evidence="1">
    <location>
        <begin position="194"/>
        <end position="229"/>
    </location>
</feature>
<dbReference type="SUPFAM" id="SSF47473">
    <property type="entry name" value="EF-hand"/>
    <property type="match status" value="2"/>
</dbReference>
<evidence type="ECO:0000313" key="2">
    <source>
        <dbReference type="EMBL" id="EAR93438.2"/>
    </source>
</evidence>
<dbReference type="RefSeq" id="XP_001013683.2">
    <property type="nucleotide sequence ID" value="XM_001013683.2"/>
</dbReference>
<sequence length="699" mass="83157">MLSFEGQRRLRDLLFETMILEQKAEYLREDLCRVQIFEPYAAFQRIANDPNKKYIYVEDIQRFLHQNRFNQPYESCLMLIKQYESFKNSFHLSYIEFLESVFPIMNVRLREEVAQRDKQEFQELLDFDVENALSQLINFEVSSLQKLDRLKGELRDSDQNFSPINCFKAIDLQTLGFIDDDAIRNFMVKNGTVLTENQAYFIVRRINKNKTGKITLEEFSQYIVMQYSSQFDKNIDRTRAKSLNTNNSYLDQDYTDFYLQKYNYISNKKTDTSLHFSRKNLSGSQSELQIQDQINNEDYVQQLNSSYANKRSLSNNKSKKEMTQFDRYAQTSVKKQKALNENQAELLEQQEDNNASKKFSQSAQKFNESQGNKITFGIEQKFSNSSNNNLFNNYQNKFTKTYAKYPSQNEFNNNYSSLKKIMMDSTAQSFYMPNTQNQFYRNSTLSHQNQFEIFGSQYKGLPAYPTVVEAQEDKYNKDFIVFLQDLVQISQLDRNVENAKLEFLGLINFNISNLFEFMDKFKRNNIVYQELKDFINLELNFKSFTTVECQIIFQYFDIHSRGFISKEDLIQKFTPLNPFLINEKPYIKINLLSEAEKQKLKFYFQQIVNSHIKITEIKQNYTTRNNYNYNSLSLNELFNKLDRDNDSFISIYDLKIKLEEEKIEAPSNVIDFIFYRFDKLNFTKISFSDFIKEFSSNKP</sequence>
<reference evidence="3" key="1">
    <citation type="journal article" date="2006" name="PLoS Biol.">
        <title>Macronuclear genome sequence of the ciliate Tetrahymena thermophila, a model eukaryote.</title>
        <authorList>
            <person name="Eisen J.A."/>
            <person name="Coyne R.S."/>
            <person name="Wu M."/>
            <person name="Wu D."/>
            <person name="Thiagarajan M."/>
            <person name="Wortman J.R."/>
            <person name="Badger J.H."/>
            <person name="Ren Q."/>
            <person name="Amedeo P."/>
            <person name="Jones K.M."/>
            <person name="Tallon L.J."/>
            <person name="Delcher A.L."/>
            <person name="Salzberg S.L."/>
            <person name="Silva J.C."/>
            <person name="Haas B.J."/>
            <person name="Majoros W.H."/>
            <person name="Farzad M."/>
            <person name="Carlton J.M."/>
            <person name="Smith R.K. Jr."/>
            <person name="Garg J."/>
            <person name="Pearlman R.E."/>
            <person name="Karrer K.M."/>
            <person name="Sun L."/>
            <person name="Manning G."/>
            <person name="Elde N.C."/>
            <person name="Turkewitz A.P."/>
            <person name="Asai D.J."/>
            <person name="Wilkes D.E."/>
            <person name="Wang Y."/>
            <person name="Cai H."/>
            <person name="Collins K."/>
            <person name="Stewart B.A."/>
            <person name="Lee S.R."/>
            <person name="Wilamowska K."/>
            <person name="Weinberg Z."/>
            <person name="Ruzzo W.L."/>
            <person name="Wloga D."/>
            <person name="Gaertig J."/>
            <person name="Frankel J."/>
            <person name="Tsao C.-C."/>
            <person name="Gorovsky M.A."/>
            <person name="Keeling P.J."/>
            <person name="Waller R.F."/>
            <person name="Patron N.J."/>
            <person name="Cherry J.M."/>
            <person name="Stover N.A."/>
            <person name="Krieger C.J."/>
            <person name="del Toro C."/>
            <person name="Ryder H.F."/>
            <person name="Williamson S.C."/>
            <person name="Barbeau R.A."/>
            <person name="Hamilton E.P."/>
            <person name="Orias E."/>
        </authorList>
    </citation>
    <scope>NUCLEOTIDE SEQUENCE [LARGE SCALE GENOMIC DNA]</scope>
    <source>
        <strain evidence="3">SB210</strain>
    </source>
</reference>
<name>Q23A42_TETTS</name>
<dbReference type="PROSITE" id="PS50222">
    <property type="entry name" value="EF_HAND_2"/>
    <property type="match status" value="2"/>
</dbReference>
<keyword evidence="3" id="KW-1185">Reference proteome</keyword>
<dbReference type="InterPro" id="IPR002048">
    <property type="entry name" value="EF_hand_dom"/>
</dbReference>
<dbReference type="AlphaFoldDB" id="Q23A42"/>
<dbReference type="InterPro" id="IPR011992">
    <property type="entry name" value="EF-hand-dom_pair"/>
</dbReference>
<dbReference type="OrthoDB" id="292175at2759"/>
<dbReference type="HOGENOM" id="CLU_400913_0_0_1"/>
<accession>Q23A42</accession>
<protein>
    <submittedName>
        <fullName evidence="2">EF hand protein</fullName>
    </submittedName>
</protein>
<gene>
    <name evidence="2" type="ORF">TTHERM_00833760</name>
</gene>
<dbReference type="GO" id="GO:0005509">
    <property type="term" value="F:calcium ion binding"/>
    <property type="evidence" value="ECO:0007669"/>
    <property type="project" value="InterPro"/>
</dbReference>